<reference evidence="3 4" key="1">
    <citation type="journal article" date="2013" name="Stand. Genomic Sci.">
        <title>Genomic Encyclopedia of Type Strains, Phase I: The one thousand microbial genomes (KMG-I) project.</title>
        <authorList>
            <person name="Kyrpides N.C."/>
            <person name="Woyke T."/>
            <person name="Eisen J.A."/>
            <person name="Garrity G."/>
            <person name="Lilburn T.G."/>
            <person name="Beck B.J."/>
            <person name="Whitman W.B."/>
            <person name="Hugenholtz P."/>
            <person name="Klenk H.P."/>
        </authorList>
    </citation>
    <scope>NUCLEOTIDE SEQUENCE [LARGE SCALE GENOMIC DNA]</scope>
    <source>
        <strain evidence="3 4">DSM 13484</strain>
    </source>
</reference>
<gene>
    <name evidence="3" type="ORF">LX66_4271</name>
</gene>
<dbReference type="InterPro" id="IPR032508">
    <property type="entry name" value="FecR_C"/>
</dbReference>
<dbReference type="OrthoDB" id="1523735at2"/>
<protein>
    <submittedName>
        <fullName evidence="3">FecR family protein</fullName>
    </submittedName>
</protein>
<dbReference type="Pfam" id="PF04773">
    <property type="entry name" value="FecR"/>
    <property type="match status" value="1"/>
</dbReference>
<dbReference type="RefSeq" id="WP_145717249.1">
    <property type="nucleotide sequence ID" value="NZ_BAAAFY010000004.1"/>
</dbReference>
<dbReference type="Gene3D" id="2.60.120.1440">
    <property type="match status" value="1"/>
</dbReference>
<dbReference type="PIRSF" id="PIRSF018266">
    <property type="entry name" value="FecR"/>
    <property type="match status" value="1"/>
</dbReference>
<organism evidence="3 4">
    <name type="scientific">Chitinophaga japonensis</name>
    <name type="common">Flexibacter japonensis</name>
    <dbReference type="NCBI Taxonomy" id="104662"/>
    <lineage>
        <taxon>Bacteria</taxon>
        <taxon>Pseudomonadati</taxon>
        <taxon>Bacteroidota</taxon>
        <taxon>Chitinophagia</taxon>
        <taxon>Chitinophagales</taxon>
        <taxon>Chitinophagaceae</taxon>
        <taxon>Chitinophaga</taxon>
    </lineage>
</organism>
<dbReference type="InterPro" id="IPR006860">
    <property type="entry name" value="FecR"/>
</dbReference>
<accession>A0A562T139</accession>
<dbReference type="PANTHER" id="PTHR30273:SF2">
    <property type="entry name" value="PROTEIN FECR"/>
    <property type="match status" value="1"/>
</dbReference>
<feature type="domain" description="FecR protein" evidence="1">
    <location>
        <begin position="138"/>
        <end position="229"/>
    </location>
</feature>
<dbReference type="EMBL" id="VLLG01000004">
    <property type="protein sequence ID" value="TWI87003.1"/>
    <property type="molecule type" value="Genomic_DNA"/>
</dbReference>
<name>A0A562T139_CHIJA</name>
<proteinExistence type="predicted"/>
<keyword evidence="4" id="KW-1185">Reference proteome</keyword>
<dbReference type="AlphaFoldDB" id="A0A562T139"/>
<dbReference type="Pfam" id="PF16344">
    <property type="entry name" value="FecR_C"/>
    <property type="match status" value="1"/>
</dbReference>
<dbReference type="Proteomes" id="UP000316778">
    <property type="component" value="Unassembled WGS sequence"/>
</dbReference>
<evidence type="ECO:0000259" key="1">
    <source>
        <dbReference type="Pfam" id="PF04773"/>
    </source>
</evidence>
<comment type="caution">
    <text evidence="3">The sequence shown here is derived from an EMBL/GenBank/DDBJ whole genome shotgun (WGS) entry which is preliminary data.</text>
</comment>
<evidence type="ECO:0000313" key="3">
    <source>
        <dbReference type="EMBL" id="TWI87003.1"/>
    </source>
</evidence>
<dbReference type="GO" id="GO:0016989">
    <property type="term" value="F:sigma factor antagonist activity"/>
    <property type="evidence" value="ECO:0007669"/>
    <property type="project" value="TreeGrafter"/>
</dbReference>
<sequence length="359" mass="40679">MDTDQFSWLLSKELQGTITAEERAALEAAAAHDPDLALQRQLLTAFWQERRATQDPARVTKTAFERLVNNIKHTDPAQWTDDTTAMPLPEPPTRRWLPSLLKAAAALLLLAACTYIVRLYLQQPAATPPAMASKHNAKGDRSRIILTDGTVVWLNADSELQYPESFDGSRERRVSLSGEAFFEVAPDAGKPFLISTTKMNIRVLGTSFNVRSYPEDAKHETTLISGAIEVTLKDRPDARIRLQPNEKLVIPNTPPDTTAGNAQPALVISQPTYFRDRDSAMIETAWVENRLIFQGERFEDLARQMERWYNVEIAFRNKELPELRFTGMFRNEKLEVALKALQLTEPFNYKINNGHVIIY</sequence>
<evidence type="ECO:0000313" key="4">
    <source>
        <dbReference type="Proteomes" id="UP000316778"/>
    </source>
</evidence>
<dbReference type="InterPro" id="IPR012373">
    <property type="entry name" value="Ferrdict_sens_TM"/>
</dbReference>
<dbReference type="Gene3D" id="3.55.50.30">
    <property type="match status" value="1"/>
</dbReference>
<dbReference type="PANTHER" id="PTHR30273">
    <property type="entry name" value="PERIPLASMIC SIGNAL SENSOR AND SIGMA FACTOR ACTIVATOR FECR-RELATED"/>
    <property type="match status" value="1"/>
</dbReference>
<evidence type="ECO:0000259" key="2">
    <source>
        <dbReference type="Pfam" id="PF16344"/>
    </source>
</evidence>
<feature type="domain" description="Protein FecR C-terminal" evidence="2">
    <location>
        <begin position="290"/>
        <end position="358"/>
    </location>
</feature>